<evidence type="ECO:0000313" key="1">
    <source>
        <dbReference type="EMBL" id="KAJ9590008.1"/>
    </source>
</evidence>
<keyword evidence="2" id="KW-1185">Reference proteome</keyword>
<feature type="non-terminal residue" evidence="1">
    <location>
        <position position="1"/>
    </location>
</feature>
<reference evidence="1" key="2">
    <citation type="submission" date="2023-05" db="EMBL/GenBank/DDBJ databases">
        <authorList>
            <person name="Fouks B."/>
        </authorList>
    </citation>
    <scope>NUCLEOTIDE SEQUENCE</scope>
    <source>
        <strain evidence="1">Stay&amp;Tobe</strain>
        <tissue evidence="1">Testes</tissue>
    </source>
</reference>
<sequence length="69" mass="7843">ILTMSIITTNIGWYTSGEGVRSLARAVETNKAFFIYKTLFSCLIITNKVYLCNSFLDDLKKEETTLTLK</sequence>
<reference evidence="1" key="1">
    <citation type="journal article" date="2023" name="IScience">
        <title>Live-bearing cockroach genome reveals convergent evolutionary mechanisms linked to viviparity in insects and beyond.</title>
        <authorList>
            <person name="Fouks B."/>
            <person name="Harrison M.C."/>
            <person name="Mikhailova A.A."/>
            <person name="Marchal E."/>
            <person name="English S."/>
            <person name="Carruthers M."/>
            <person name="Jennings E.C."/>
            <person name="Chiamaka E.L."/>
            <person name="Frigard R.A."/>
            <person name="Pippel M."/>
            <person name="Attardo G.M."/>
            <person name="Benoit J.B."/>
            <person name="Bornberg-Bauer E."/>
            <person name="Tobe S.S."/>
        </authorList>
    </citation>
    <scope>NUCLEOTIDE SEQUENCE</scope>
    <source>
        <strain evidence="1">Stay&amp;Tobe</strain>
    </source>
</reference>
<proteinExistence type="predicted"/>
<dbReference type="Proteomes" id="UP001233999">
    <property type="component" value="Unassembled WGS sequence"/>
</dbReference>
<dbReference type="AlphaFoldDB" id="A0AAD8EH11"/>
<feature type="non-terminal residue" evidence="1">
    <location>
        <position position="69"/>
    </location>
</feature>
<organism evidence="1 2">
    <name type="scientific">Diploptera punctata</name>
    <name type="common">Pacific beetle cockroach</name>
    <dbReference type="NCBI Taxonomy" id="6984"/>
    <lineage>
        <taxon>Eukaryota</taxon>
        <taxon>Metazoa</taxon>
        <taxon>Ecdysozoa</taxon>
        <taxon>Arthropoda</taxon>
        <taxon>Hexapoda</taxon>
        <taxon>Insecta</taxon>
        <taxon>Pterygota</taxon>
        <taxon>Neoptera</taxon>
        <taxon>Polyneoptera</taxon>
        <taxon>Dictyoptera</taxon>
        <taxon>Blattodea</taxon>
        <taxon>Blaberoidea</taxon>
        <taxon>Blaberidae</taxon>
        <taxon>Diplopterinae</taxon>
        <taxon>Diploptera</taxon>
    </lineage>
</organism>
<protein>
    <submittedName>
        <fullName evidence="1">Uncharacterized protein</fullName>
    </submittedName>
</protein>
<accession>A0AAD8EH11</accession>
<evidence type="ECO:0000313" key="2">
    <source>
        <dbReference type="Proteomes" id="UP001233999"/>
    </source>
</evidence>
<dbReference type="EMBL" id="JASPKZ010004577">
    <property type="protein sequence ID" value="KAJ9590008.1"/>
    <property type="molecule type" value="Genomic_DNA"/>
</dbReference>
<name>A0AAD8EH11_DIPPU</name>
<comment type="caution">
    <text evidence="1">The sequence shown here is derived from an EMBL/GenBank/DDBJ whole genome shotgun (WGS) entry which is preliminary data.</text>
</comment>
<gene>
    <name evidence="1" type="ORF">L9F63_016871</name>
</gene>